<comment type="caution">
    <text evidence="3">The sequence shown here is derived from an EMBL/GenBank/DDBJ whole genome shotgun (WGS) entry which is preliminary data.</text>
</comment>
<evidence type="ECO:0000313" key="3">
    <source>
        <dbReference type="EMBL" id="TCU40792.1"/>
    </source>
</evidence>
<dbReference type="Proteomes" id="UP000295547">
    <property type="component" value="Unassembled WGS sequence"/>
</dbReference>
<dbReference type="RefSeq" id="WP_074064134.1">
    <property type="nucleotide sequence ID" value="NZ_SMBJ01000001.1"/>
</dbReference>
<evidence type="ECO:0000313" key="5">
    <source>
        <dbReference type="Proteomes" id="UP000295547"/>
    </source>
</evidence>
<organism evidence="3 4">
    <name type="scientific">Rhizobium azibense</name>
    <dbReference type="NCBI Taxonomy" id="1136135"/>
    <lineage>
        <taxon>Bacteria</taxon>
        <taxon>Pseudomonadati</taxon>
        <taxon>Pseudomonadota</taxon>
        <taxon>Alphaproteobacteria</taxon>
        <taxon>Hyphomicrobiales</taxon>
        <taxon>Rhizobiaceae</taxon>
        <taxon>Rhizobium/Agrobacterium group</taxon>
        <taxon>Rhizobium</taxon>
    </lineage>
</organism>
<dbReference type="Proteomes" id="UP000295507">
    <property type="component" value="Unassembled WGS sequence"/>
</dbReference>
<sequence length="60" mass="6989">MQKSKEEQVKARAYAIWEREGCPEGKDRENWELAIKEMEGQSPPQVEKDPWRTPQDDATG</sequence>
<protein>
    <submittedName>
        <fullName evidence="3">DUF2934 family protein</fullName>
    </submittedName>
</protein>
<proteinExistence type="predicted"/>
<evidence type="ECO:0000313" key="4">
    <source>
        <dbReference type="Proteomes" id="UP000295507"/>
    </source>
</evidence>
<evidence type="ECO:0000256" key="1">
    <source>
        <dbReference type="SAM" id="MobiDB-lite"/>
    </source>
</evidence>
<dbReference type="Pfam" id="PF11154">
    <property type="entry name" value="DUF2934"/>
    <property type="match status" value="1"/>
</dbReference>
<feature type="region of interest" description="Disordered" evidence="1">
    <location>
        <begin position="36"/>
        <end position="60"/>
    </location>
</feature>
<dbReference type="AlphaFoldDB" id="A0A4R3S2D8"/>
<dbReference type="EMBL" id="SMBK01000001">
    <property type="protein sequence ID" value="TCU40792.1"/>
    <property type="molecule type" value="Genomic_DNA"/>
</dbReference>
<feature type="compositionally biased region" description="Basic and acidic residues" evidence="1">
    <location>
        <begin position="46"/>
        <end position="60"/>
    </location>
</feature>
<dbReference type="OrthoDB" id="9811127at2"/>
<accession>A0A4R3S2D8</accession>
<dbReference type="EMBL" id="SMBJ01000001">
    <property type="protein sequence ID" value="TCU31196.1"/>
    <property type="molecule type" value="Genomic_DNA"/>
</dbReference>
<reference evidence="4 5" key="1">
    <citation type="submission" date="2019-03" db="EMBL/GenBank/DDBJ databases">
        <title>Genomic Encyclopedia of Type Strains, Phase IV (KMG-V): Genome sequencing to study the core and pangenomes of soil and plant-associated prokaryotes.</title>
        <authorList>
            <person name="Whitman W."/>
        </authorList>
    </citation>
    <scope>NUCLEOTIDE SEQUENCE [LARGE SCALE GENOMIC DNA]</scope>
    <source>
        <strain evidence="2 5">Gr42</strain>
        <strain evidence="3 4">IE4868</strain>
    </source>
</reference>
<name>A0A4R3S2D8_9HYPH</name>
<gene>
    <name evidence="3" type="ORF">EV129_10177</name>
    <name evidence="2" type="ORF">EV130_101773</name>
</gene>
<dbReference type="InterPro" id="IPR021327">
    <property type="entry name" value="DUF2934"/>
</dbReference>
<evidence type="ECO:0000313" key="2">
    <source>
        <dbReference type="EMBL" id="TCU31196.1"/>
    </source>
</evidence>
<keyword evidence="5" id="KW-1185">Reference proteome</keyword>